<accession>A0ABX8G9Q9</accession>
<name>A0ABX8G9Q9_EXIAC</name>
<feature type="chain" id="PRO_5046366365" evidence="1">
    <location>
        <begin position="23"/>
        <end position="189"/>
    </location>
</feature>
<feature type="signal peptide" evidence="1">
    <location>
        <begin position="1"/>
        <end position="22"/>
    </location>
</feature>
<evidence type="ECO:0000256" key="1">
    <source>
        <dbReference type="SAM" id="SignalP"/>
    </source>
</evidence>
<gene>
    <name evidence="2" type="ORF">KKI46_16185</name>
</gene>
<proteinExistence type="predicted"/>
<dbReference type="EMBL" id="CP075897">
    <property type="protein sequence ID" value="QWB30091.1"/>
    <property type="molecule type" value="Genomic_DNA"/>
</dbReference>
<evidence type="ECO:0000313" key="2">
    <source>
        <dbReference type="EMBL" id="QWB30091.1"/>
    </source>
</evidence>
<dbReference type="RefSeq" id="WP_047394071.1">
    <property type="nucleotide sequence ID" value="NZ_CP075897.1"/>
</dbReference>
<keyword evidence="3" id="KW-1185">Reference proteome</keyword>
<dbReference type="GeneID" id="88813240"/>
<protein>
    <submittedName>
        <fullName evidence="2">Uncharacterized protein</fullName>
    </submittedName>
</protein>
<sequence>MKYQIATAVLILASLSPVTSEAKDQTTQHQRYYAAYEKIVRELNRTHENADVTLLAANQFADEDWVSPERFQERTIKRLKPLRVQLSIYGDGQRALERTQGGKEVRITGNFETELLERSERQWFSDVFSMTSQAINDGIWTQKGFDGTRIDAGQTMVVTVSGTYAKQGILTKHHITKEFHCSSVGEIYY</sequence>
<evidence type="ECO:0000313" key="3">
    <source>
        <dbReference type="Proteomes" id="UP000679498"/>
    </source>
</evidence>
<dbReference type="Proteomes" id="UP000679498">
    <property type="component" value="Chromosome"/>
</dbReference>
<organism evidence="2 3">
    <name type="scientific">Exiguobacterium acetylicum</name>
    <name type="common">Brevibacterium acetylicum</name>
    <dbReference type="NCBI Taxonomy" id="41170"/>
    <lineage>
        <taxon>Bacteria</taxon>
        <taxon>Bacillati</taxon>
        <taxon>Bacillota</taxon>
        <taxon>Bacilli</taxon>
        <taxon>Bacillales</taxon>
        <taxon>Bacillales Family XII. Incertae Sedis</taxon>
        <taxon>Exiguobacterium</taxon>
    </lineage>
</organism>
<keyword evidence="1" id="KW-0732">Signal</keyword>
<reference evidence="2 3" key="1">
    <citation type="submission" date="2021-05" db="EMBL/GenBank/DDBJ databases">
        <title>Biocontrol using Exiguobacterium acetylicum SI17 against litchi downy blight caused by Peronophythora litchii.</title>
        <authorList>
            <person name="Zheng L."/>
        </authorList>
    </citation>
    <scope>NUCLEOTIDE SEQUENCE [LARGE SCALE GENOMIC DNA]</scope>
    <source>
        <strain evidence="2 3">SI17</strain>
    </source>
</reference>